<dbReference type="Pfam" id="PF10698">
    <property type="entry name" value="DUF2505"/>
    <property type="match status" value="1"/>
</dbReference>
<dbReference type="EMBL" id="JBFPJR010000011">
    <property type="protein sequence ID" value="MEX0427559.1"/>
    <property type="molecule type" value="Genomic_DNA"/>
</dbReference>
<gene>
    <name evidence="1" type="ORF">AB3X52_08015</name>
</gene>
<evidence type="ECO:0000313" key="2">
    <source>
        <dbReference type="Proteomes" id="UP001556631"/>
    </source>
</evidence>
<comment type="caution">
    <text evidence="1">The sequence shown here is derived from an EMBL/GenBank/DDBJ whole genome shotgun (WGS) entry which is preliminary data.</text>
</comment>
<name>A0ABV3T0Y8_9ACTN</name>
<dbReference type="RefSeq" id="WP_367993066.1">
    <property type="nucleotide sequence ID" value="NZ_JBFPJR010000011.1"/>
</dbReference>
<reference evidence="1 2" key="1">
    <citation type="submission" date="2024-07" db="EMBL/GenBank/DDBJ databases">
        <authorList>
            <person name="Lee S."/>
            <person name="Kang M."/>
        </authorList>
    </citation>
    <scope>NUCLEOTIDE SEQUENCE [LARGE SCALE GENOMIC DNA]</scope>
    <source>
        <strain evidence="1 2">DS6</strain>
    </source>
</reference>
<sequence length="161" mass="17305">MSKQLSIDLTYDAPVADVAKMIADPAFRERVCDAQHALSRSVTVDGRRVAIVYTQKVEGVPSFATKLVGESIEVHQDETWSDDFTSGDITVALPGKPGELSGTARLTDPDGTGTRTVETIALTATVRVPLVAGKLEDLILGIFEKALTKEHQVGVAWLGER</sequence>
<accession>A0ABV3T0Y8</accession>
<dbReference type="InterPro" id="IPR019639">
    <property type="entry name" value="DUF2505"/>
</dbReference>
<evidence type="ECO:0000313" key="1">
    <source>
        <dbReference type="EMBL" id="MEX0427559.1"/>
    </source>
</evidence>
<proteinExistence type="predicted"/>
<dbReference type="Proteomes" id="UP001556631">
    <property type="component" value="Unassembled WGS sequence"/>
</dbReference>
<protein>
    <submittedName>
        <fullName evidence="1">DUF2505 domain-containing protein</fullName>
    </submittedName>
</protein>
<keyword evidence="2" id="KW-1185">Reference proteome</keyword>
<organism evidence="1 2">
    <name type="scientific">Nocardioides eburneus</name>
    <dbReference type="NCBI Taxonomy" id="3231482"/>
    <lineage>
        <taxon>Bacteria</taxon>
        <taxon>Bacillati</taxon>
        <taxon>Actinomycetota</taxon>
        <taxon>Actinomycetes</taxon>
        <taxon>Propionibacteriales</taxon>
        <taxon>Nocardioidaceae</taxon>
        <taxon>Nocardioides</taxon>
    </lineage>
</organism>